<sequence>MHAPRSFSLFLACHHLKALFFSDLVALMEYTSTQWLFELVRTAHHQIFLCNLQEMEDPIFFPLCEMDSLDEFATQEVAATIGEGFLHSFSSESNSSFPTMNPGNISLTTFSSSPMEASQAMDESPTKQAKADNWNSCTTKHISTPEASSPAVLSYGNLNSLTNSQQFNGNLVGNINPEDDGVFGNLIDNMNLEEEGVSPGNMTLASDVLISQSPFVDQYHVAKAGQGTKRINTVTRSPSKSQDHIIAERKRREKLSERFIALSAIIPGLKKMDKTSVLEEAIKYLKQLQEQVKTLEEHTVKKTVESVVVVKKSQLMVDEEAYSSDENINGCSDEQLPDIEARVSDKNILLRIYCEKQTGVLVKTLDEIEKLHLTVLNSSVMPFGSSALDLTIIAQLFYSSCKKKKIQVQLMLTRFSMAFFYHCSGCYNKQKMNPKIMEDQYMVIGHIPYRVRNLREFSYWISDLIWIPCRGLILKKEAALMEISSARWLSELGIMDDPTFINECRMNSLDDQLITTQQMASALGKDFQDSFSSESCYSYQTAFTTKALSCSSMETSQTAMERPTKQIKTSTSQNSYSIDHISNPDYLFSYGNLDSPFNPQHVYGDIAGNAKSRDEVGTMNLHLDALTSHGSHVKQNEASVAGQVIRPPSKARDHIIAERKRREKLNQRFIALSAIVPGLKKMDKASVLGETISYLKQLQVQVKTLEEQTAKQTVESVVFIQKSQLLADDDTSSSNGNFDGYSKMPLPEIEARVSDKTVLIRIYCEKRKGVLVKALTEIEKLDLTVVNSSVIPFGSSAIDITIMAQMDVKFCMTVKDLVRNLGSAYGQFMRKEEDPSSVHL</sequence>
<evidence type="ECO:0000256" key="2">
    <source>
        <dbReference type="ARBA" id="ARBA00023015"/>
    </source>
</evidence>
<dbReference type="InterPro" id="IPR054502">
    <property type="entry name" value="bHLH-TF_ACT-like_plant"/>
</dbReference>
<gene>
    <name evidence="8" type="ORF">HHK36_003184</name>
</gene>
<dbReference type="PANTHER" id="PTHR45959">
    <property type="entry name" value="BHLH TRANSCRIPTION FACTOR"/>
    <property type="match status" value="1"/>
</dbReference>
<comment type="caution">
    <text evidence="8">The sequence shown here is derived from an EMBL/GenBank/DDBJ whole genome shotgun (WGS) entry which is preliminary data.</text>
</comment>
<accession>A0A834ZQP8</accession>
<evidence type="ECO:0000256" key="1">
    <source>
        <dbReference type="ARBA" id="ARBA00004123"/>
    </source>
</evidence>
<dbReference type="InterPro" id="IPR011598">
    <property type="entry name" value="bHLH_dom"/>
</dbReference>
<evidence type="ECO:0000313" key="9">
    <source>
        <dbReference type="Proteomes" id="UP000655225"/>
    </source>
</evidence>
<feature type="domain" description="BHLH" evidence="7">
    <location>
        <begin position="239"/>
        <end position="288"/>
    </location>
</feature>
<dbReference type="CDD" id="cd11452">
    <property type="entry name" value="bHLH_AtNAI1_like"/>
    <property type="match status" value="1"/>
</dbReference>
<evidence type="ECO:0000256" key="3">
    <source>
        <dbReference type="ARBA" id="ARBA00023163"/>
    </source>
</evidence>
<dbReference type="Pfam" id="PF00010">
    <property type="entry name" value="HLH"/>
    <property type="match status" value="2"/>
</dbReference>
<feature type="chain" id="PRO_5032308057" description="BHLH domain-containing protein" evidence="6">
    <location>
        <begin position="19"/>
        <end position="840"/>
    </location>
</feature>
<name>A0A834ZQP8_TETSI</name>
<evidence type="ECO:0000256" key="5">
    <source>
        <dbReference type="SAM" id="Coils"/>
    </source>
</evidence>
<feature type="coiled-coil region" evidence="5">
    <location>
        <begin position="278"/>
        <end position="305"/>
    </location>
</feature>
<dbReference type="PANTHER" id="PTHR45959:SF2">
    <property type="entry name" value="BHLH TRANSCRIPTION FACTOR"/>
    <property type="match status" value="1"/>
</dbReference>
<dbReference type="SUPFAM" id="SSF47459">
    <property type="entry name" value="HLH, helix-loop-helix DNA-binding domain"/>
    <property type="match status" value="2"/>
</dbReference>
<evidence type="ECO:0000256" key="4">
    <source>
        <dbReference type="ARBA" id="ARBA00023242"/>
    </source>
</evidence>
<proteinExistence type="predicted"/>
<keyword evidence="4" id="KW-0539">Nucleus</keyword>
<dbReference type="OrthoDB" id="690068at2759"/>
<keyword evidence="6" id="KW-0732">Signal</keyword>
<keyword evidence="2" id="KW-0805">Transcription regulation</keyword>
<evidence type="ECO:0000256" key="6">
    <source>
        <dbReference type="SAM" id="SignalP"/>
    </source>
</evidence>
<dbReference type="EMBL" id="JABCRI010000002">
    <property type="protein sequence ID" value="KAF8410652.1"/>
    <property type="molecule type" value="Genomic_DNA"/>
</dbReference>
<dbReference type="InterPro" id="IPR036638">
    <property type="entry name" value="HLH_DNA-bd_sf"/>
</dbReference>
<comment type="subcellular location">
    <subcellularLocation>
        <location evidence="1">Nucleus</location>
    </subcellularLocation>
</comment>
<evidence type="ECO:0000313" key="8">
    <source>
        <dbReference type="EMBL" id="KAF8410652.1"/>
    </source>
</evidence>
<feature type="signal peptide" evidence="6">
    <location>
        <begin position="1"/>
        <end position="18"/>
    </location>
</feature>
<keyword evidence="3" id="KW-0804">Transcription</keyword>
<feature type="domain" description="BHLH" evidence="7">
    <location>
        <begin position="649"/>
        <end position="698"/>
    </location>
</feature>
<dbReference type="InterPro" id="IPR052610">
    <property type="entry name" value="bHLH_transcription_regulator"/>
</dbReference>
<keyword evidence="5" id="KW-0175">Coiled coil</keyword>
<dbReference type="Proteomes" id="UP000655225">
    <property type="component" value="Unassembled WGS sequence"/>
</dbReference>
<protein>
    <recommendedName>
        <fullName evidence="7">BHLH domain-containing protein</fullName>
    </recommendedName>
</protein>
<organism evidence="8 9">
    <name type="scientific">Tetracentron sinense</name>
    <name type="common">Spur-leaf</name>
    <dbReference type="NCBI Taxonomy" id="13715"/>
    <lineage>
        <taxon>Eukaryota</taxon>
        <taxon>Viridiplantae</taxon>
        <taxon>Streptophyta</taxon>
        <taxon>Embryophyta</taxon>
        <taxon>Tracheophyta</taxon>
        <taxon>Spermatophyta</taxon>
        <taxon>Magnoliopsida</taxon>
        <taxon>Trochodendrales</taxon>
        <taxon>Trochodendraceae</taxon>
        <taxon>Tetracentron</taxon>
    </lineage>
</organism>
<dbReference type="SMART" id="SM00353">
    <property type="entry name" value="HLH"/>
    <property type="match status" value="2"/>
</dbReference>
<dbReference type="PROSITE" id="PS50888">
    <property type="entry name" value="BHLH"/>
    <property type="match status" value="2"/>
</dbReference>
<dbReference type="Pfam" id="PF22754">
    <property type="entry name" value="bHLH-TF_ACT-like_plant"/>
    <property type="match status" value="1"/>
</dbReference>
<evidence type="ECO:0000259" key="7">
    <source>
        <dbReference type="PROSITE" id="PS50888"/>
    </source>
</evidence>
<reference evidence="8 9" key="1">
    <citation type="submission" date="2020-04" db="EMBL/GenBank/DDBJ databases">
        <title>Plant Genome Project.</title>
        <authorList>
            <person name="Zhang R.-G."/>
        </authorList>
    </citation>
    <scope>NUCLEOTIDE SEQUENCE [LARGE SCALE GENOMIC DNA]</scope>
    <source>
        <strain evidence="8">YNK0</strain>
        <tissue evidence="8">Leaf</tissue>
    </source>
</reference>
<keyword evidence="9" id="KW-1185">Reference proteome</keyword>
<dbReference type="Gene3D" id="4.10.280.10">
    <property type="entry name" value="Helix-loop-helix DNA-binding domain"/>
    <property type="match status" value="2"/>
</dbReference>
<dbReference type="AlphaFoldDB" id="A0A834ZQP8"/>
<dbReference type="GO" id="GO:0046983">
    <property type="term" value="F:protein dimerization activity"/>
    <property type="evidence" value="ECO:0007669"/>
    <property type="project" value="InterPro"/>
</dbReference>